<dbReference type="PANTHER" id="PTHR14549">
    <property type="entry name" value="TRANSMEMBRANE PROTEIN 223"/>
    <property type="match status" value="1"/>
</dbReference>
<evidence type="ECO:0000256" key="1">
    <source>
        <dbReference type="SAM" id="MobiDB-lite"/>
    </source>
</evidence>
<organism evidence="3 4">
    <name type="scientific">Cyanidiococcus yangmingshanensis</name>
    <dbReference type="NCBI Taxonomy" id="2690220"/>
    <lineage>
        <taxon>Eukaryota</taxon>
        <taxon>Rhodophyta</taxon>
        <taxon>Bangiophyceae</taxon>
        <taxon>Cyanidiales</taxon>
        <taxon>Cyanidiaceae</taxon>
        <taxon>Cyanidiococcus</taxon>
    </lineage>
</organism>
<reference evidence="3 4" key="1">
    <citation type="journal article" date="2020" name="J. Phycol.">
        <title>Comparative genome analysis reveals Cyanidiococcus gen. nov., a new extremophilic red algal genus sister to Cyanidioschyzon (Cyanidioschyzonaceae, Rhodophyta).</title>
        <authorList>
            <person name="Liu S.-L."/>
            <person name="Chiang Y.-R."/>
            <person name="Yoon H.S."/>
            <person name="Fu H.-Y."/>
        </authorList>
    </citation>
    <scope>NUCLEOTIDE SEQUENCE [LARGE SCALE GENOMIC DNA]</scope>
    <source>
        <strain evidence="3 4">THAL066</strain>
    </source>
</reference>
<dbReference type="InterPro" id="IPR045325">
    <property type="entry name" value="TMEM70/TMEM186/TMEM223"/>
</dbReference>
<name>A0A7J7IQL3_9RHOD</name>
<dbReference type="InterPro" id="IPR026100">
    <property type="entry name" value="Tmem223"/>
</dbReference>
<dbReference type="PANTHER" id="PTHR14549:SF2">
    <property type="entry name" value="TRANSMEMBRANE PROTEIN 223"/>
    <property type="match status" value="1"/>
</dbReference>
<gene>
    <name evidence="3" type="ORF">F1559_004917</name>
</gene>
<evidence type="ECO:0000256" key="2">
    <source>
        <dbReference type="SAM" id="Phobius"/>
    </source>
</evidence>
<evidence type="ECO:0000313" key="3">
    <source>
        <dbReference type="EMBL" id="KAF6005406.1"/>
    </source>
</evidence>
<keyword evidence="2" id="KW-1133">Transmembrane helix</keyword>
<dbReference type="Pfam" id="PF06979">
    <property type="entry name" value="TMEM70"/>
    <property type="match status" value="1"/>
</dbReference>
<protein>
    <submittedName>
        <fullName evidence="3">Uncharacterized protein</fullName>
    </submittedName>
</protein>
<evidence type="ECO:0000313" key="4">
    <source>
        <dbReference type="Proteomes" id="UP000530660"/>
    </source>
</evidence>
<keyword evidence="2" id="KW-0472">Membrane</keyword>
<comment type="caution">
    <text evidence="3">The sequence shown here is derived from an EMBL/GenBank/DDBJ whole genome shotgun (WGS) entry which is preliminary data.</text>
</comment>
<accession>A0A7J7IQL3</accession>
<dbReference type="OrthoDB" id="10382002at2759"/>
<sequence>MLDPNKGMLIYEKPKAPLIRLLGVVGVFQVAAWATFGMLNWRNAANSRKAGHPGKATSEEEPQPESSANTTEWFPASRYQTWWPAGGLIISLVFLQLMAFYARRNVKSIRLMGKCAERARVVTHSLFRSGREDRPDRLVLEVPTARLVASASARASTQQDLVTFGVRGYGSYFQVDRKRGQVHDASMLDALTREGGDGVIRLAAQRLKERTSSRLSR</sequence>
<feature type="transmembrane region" description="Helical" evidence="2">
    <location>
        <begin position="21"/>
        <end position="39"/>
    </location>
</feature>
<dbReference type="EMBL" id="VWRR01000001">
    <property type="protein sequence ID" value="KAF6005406.1"/>
    <property type="molecule type" value="Genomic_DNA"/>
</dbReference>
<feature type="transmembrane region" description="Helical" evidence="2">
    <location>
        <begin position="82"/>
        <end position="102"/>
    </location>
</feature>
<feature type="region of interest" description="Disordered" evidence="1">
    <location>
        <begin position="47"/>
        <end position="71"/>
    </location>
</feature>
<keyword evidence="4" id="KW-1185">Reference proteome</keyword>
<proteinExistence type="predicted"/>
<dbReference type="Proteomes" id="UP000530660">
    <property type="component" value="Unassembled WGS sequence"/>
</dbReference>
<dbReference type="GO" id="GO:0005739">
    <property type="term" value="C:mitochondrion"/>
    <property type="evidence" value="ECO:0007669"/>
    <property type="project" value="TreeGrafter"/>
</dbReference>
<keyword evidence="2" id="KW-0812">Transmembrane</keyword>
<dbReference type="AlphaFoldDB" id="A0A7J7IQL3"/>